<feature type="domain" description="SPOR" evidence="2">
    <location>
        <begin position="101"/>
        <end position="178"/>
    </location>
</feature>
<accession>A0A2S7UT23</accession>
<dbReference type="AlphaFoldDB" id="A0A2S7UT23"/>
<dbReference type="InterPro" id="IPR007730">
    <property type="entry name" value="SPOR-like_dom"/>
</dbReference>
<gene>
    <name evidence="3" type="ORF">BTO11_01305</name>
</gene>
<dbReference type="PANTHER" id="PTHR38687:SF2">
    <property type="entry name" value="CELL DIVISION PROTEIN FTSN"/>
    <property type="match status" value="1"/>
</dbReference>
<keyword evidence="4" id="KW-1185">Reference proteome</keyword>
<dbReference type="OrthoDB" id="8558195at2"/>
<name>A0A2S7UT23_9GAMM</name>
<dbReference type="Gene3D" id="3.30.70.1070">
    <property type="entry name" value="Sporulation related repeat"/>
    <property type="match status" value="1"/>
</dbReference>
<organism evidence="3 4">
    <name type="scientific">Psychrosphaera saromensis</name>
    <dbReference type="NCBI Taxonomy" id="716813"/>
    <lineage>
        <taxon>Bacteria</taxon>
        <taxon>Pseudomonadati</taxon>
        <taxon>Pseudomonadota</taxon>
        <taxon>Gammaproteobacteria</taxon>
        <taxon>Alteromonadales</taxon>
        <taxon>Pseudoalteromonadaceae</taxon>
        <taxon>Psychrosphaera</taxon>
    </lineage>
</organism>
<feature type="region of interest" description="Disordered" evidence="1">
    <location>
        <begin position="1"/>
        <end position="23"/>
    </location>
</feature>
<dbReference type="SUPFAM" id="SSF110997">
    <property type="entry name" value="Sporulation related repeat"/>
    <property type="match status" value="1"/>
</dbReference>
<dbReference type="PROSITE" id="PS51724">
    <property type="entry name" value="SPOR"/>
    <property type="match status" value="1"/>
</dbReference>
<evidence type="ECO:0000256" key="1">
    <source>
        <dbReference type="SAM" id="MobiDB-lite"/>
    </source>
</evidence>
<feature type="compositionally biased region" description="Basic residues" evidence="1">
    <location>
        <begin position="11"/>
        <end position="20"/>
    </location>
</feature>
<dbReference type="InterPro" id="IPR052521">
    <property type="entry name" value="Cell_div_SPOR-domain"/>
</dbReference>
<evidence type="ECO:0000313" key="3">
    <source>
        <dbReference type="EMBL" id="PQJ52420.1"/>
    </source>
</evidence>
<protein>
    <recommendedName>
        <fullName evidence="2">SPOR domain-containing protein</fullName>
    </recommendedName>
</protein>
<dbReference type="RefSeq" id="WP_105050881.1">
    <property type="nucleotide sequence ID" value="NZ_BMYG01000005.1"/>
</dbReference>
<dbReference type="Pfam" id="PF05036">
    <property type="entry name" value="SPOR"/>
    <property type="match status" value="1"/>
</dbReference>
<dbReference type="EMBL" id="MSCH01000003">
    <property type="protein sequence ID" value="PQJ52420.1"/>
    <property type="molecule type" value="Genomic_DNA"/>
</dbReference>
<feature type="region of interest" description="Disordered" evidence="1">
    <location>
        <begin position="58"/>
        <end position="79"/>
    </location>
</feature>
<dbReference type="PANTHER" id="PTHR38687">
    <property type="entry name" value="CELL DIVISION PROTEIN DEDD-RELATED"/>
    <property type="match status" value="1"/>
</dbReference>
<reference evidence="3 4" key="1">
    <citation type="submission" date="2016-12" db="EMBL/GenBank/DDBJ databases">
        <title>Diversity of luminous bacteria.</title>
        <authorList>
            <person name="Yoshizawa S."/>
            <person name="Kogure K."/>
        </authorList>
    </citation>
    <scope>NUCLEOTIDE SEQUENCE [LARGE SCALE GENOMIC DNA]</scope>
    <source>
        <strain evidence="3 4">SA4-48</strain>
    </source>
</reference>
<evidence type="ECO:0000313" key="4">
    <source>
        <dbReference type="Proteomes" id="UP000239007"/>
    </source>
</evidence>
<dbReference type="GO" id="GO:0042834">
    <property type="term" value="F:peptidoglycan binding"/>
    <property type="evidence" value="ECO:0007669"/>
    <property type="project" value="InterPro"/>
</dbReference>
<evidence type="ECO:0000259" key="2">
    <source>
        <dbReference type="PROSITE" id="PS51724"/>
    </source>
</evidence>
<comment type="caution">
    <text evidence="3">The sequence shown here is derived from an EMBL/GenBank/DDBJ whole genome shotgun (WGS) entry which is preliminary data.</text>
</comment>
<dbReference type="InterPro" id="IPR036680">
    <property type="entry name" value="SPOR-like_sf"/>
</dbReference>
<proteinExistence type="predicted"/>
<dbReference type="Proteomes" id="UP000239007">
    <property type="component" value="Unassembled WGS sequence"/>
</dbReference>
<feature type="compositionally biased region" description="Polar residues" evidence="1">
    <location>
        <begin position="1"/>
        <end position="10"/>
    </location>
</feature>
<sequence length="178" mass="20780">MKNKDYVSQNKNKRQPRRASKARETRPFPVFKLSMILVAVFGFAYFLSQIDGESSSDIVEREQKTTTKKTKQTLPPPPEDEEWQFIEELENKQVKVSTEELEDKGPYIVRCTTVRSRERAEALKAKIAFAGFESQVKEYKGTSGVWYRVDLGPYEKKRTAEKTRHELKRNNIHGCLFR</sequence>